<dbReference type="InterPro" id="IPR036397">
    <property type="entry name" value="RNaseH_sf"/>
</dbReference>
<evidence type="ECO:0000313" key="3">
    <source>
        <dbReference type="Proteomes" id="UP000663879"/>
    </source>
</evidence>
<dbReference type="EMBL" id="CAJNOC010010527">
    <property type="protein sequence ID" value="CAF1140798.1"/>
    <property type="molecule type" value="Genomic_DNA"/>
</dbReference>
<accession>A0A814RZC6</accession>
<dbReference type="AlphaFoldDB" id="A0A814RZC6"/>
<dbReference type="Gene3D" id="3.30.420.10">
    <property type="entry name" value="Ribonuclease H-like superfamily/Ribonuclease H"/>
    <property type="match status" value="1"/>
</dbReference>
<sequence length="207" mass="23778">MLGSWMRQFKCSNWSKALPLIQHQKNRKFHRGIGTSPFNAVFGKEAYNGLEISNLPADNKKKIKTINDLFNTFTAEQQSKLNDLYVEEEELEEKEVVLTKMHKNLKKLVNKTADKYDEIDDNESIDEIDDDLLLENEENDIELLETNVRVKNIEHVRTKALDKLKDQAQSMLNRNKKAINALNVDDIVLYKADDVDLGASDAPNIVC</sequence>
<keyword evidence="1" id="KW-0175">Coiled coil</keyword>
<feature type="coiled-coil region" evidence="1">
    <location>
        <begin position="74"/>
        <end position="181"/>
    </location>
</feature>
<dbReference type="GO" id="GO:0003676">
    <property type="term" value="F:nucleic acid binding"/>
    <property type="evidence" value="ECO:0007669"/>
    <property type="project" value="InterPro"/>
</dbReference>
<evidence type="ECO:0000313" key="2">
    <source>
        <dbReference type="EMBL" id="CAF1140798.1"/>
    </source>
</evidence>
<reference evidence="2" key="1">
    <citation type="submission" date="2021-02" db="EMBL/GenBank/DDBJ databases">
        <authorList>
            <person name="Nowell W R."/>
        </authorList>
    </citation>
    <scope>NUCLEOTIDE SEQUENCE</scope>
    <source>
        <strain evidence="2">Ploen Becks lab</strain>
    </source>
</reference>
<keyword evidence="3" id="KW-1185">Reference proteome</keyword>
<gene>
    <name evidence="2" type="ORF">OXX778_LOCUS22890</name>
</gene>
<evidence type="ECO:0000256" key="1">
    <source>
        <dbReference type="SAM" id="Coils"/>
    </source>
</evidence>
<feature type="non-terminal residue" evidence="2">
    <location>
        <position position="1"/>
    </location>
</feature>
<proteinExistence type="predicted"/>
<organism evidence="2 3">
    <name type="scientific">Brachionus calyciflorus</name>
    <dbReference type="NCBI Taxonomy" id="104777"/>
    <lineage>
        <taxon>Eukaryota</taxon>
        <taxon>Metazoa</taxon>
        <taxon>Spiralia</taxon>
        <taxon>Gnathifera</taxon>
        <taxon>Rotifera</taxon>
        <taxon>Eurotatoria</taxon>
        <taxon>Monogononta</taxon>
        <taxon>Pseudotrocha</taxon>
        <taxon>Ploima</taxon>
        <taxon>Brachionidae</taxon>
        <taxon>Brachionus</taxon>
    </lineage>
</organism>
<dbReference type="Proteomes" id="UP000663879">
    <property type="component" value="Unassembled WGS sequence"/>
</dbReference>
<protein>
    <submittedName>
        <fullName evidence="2">Uncharacterized protein</fullName>
    </submittedName>
</protein>
<comment type="caution">
    <text evidence="2">The sequence shown here is derived from an EMBL/GenBank/DDBJ whole genome shotgun (WGS) entry which is preliminary data.</text>
</comment>
<name>A0A814RZC6_9BILA</name>